<keyword evidence="1" id="KW-1133">Transmembrane helix</keyword>
<dbReference type="OrthoDB" id="1523022at2"/>
<keyword evidence="3" id="KW-0645">Protease</keyword>
<dbReference type="GO" id="GO:0004175">
    <property type="term" value="F:endopeptidase activity"/>
    <property type="evidence" value="ECO:0007669"/>
    <property type="project" value="UniProtKB-ARBA"/>
</dbReference>
<evidence type="ECO:0000313" key="4">
    <source>
        <dbReference type="Proteomes" id="UP000290649"/>
    </source>
</evidence>
<keyword evidence="4" id="KW-1185">Reference proteome</keyword>
<dbReference type="RefSeq" id="WP_129076245.1">
    <property type="nucleotide sequence ID" value="NZ_QOUX01000001.1"/>
</dbReference>
<keyword evidence="1" id="KW-0812">Transmembrane</keyword>
<accession>A0A4Q0VW24</accession>
<feature type="transmembrane region" description="Helical" evidence="1">
    <location>
        <begin position="166"/>
        <end position="186"/>
    </location>
</feature>
<organism evidence="3 4">
    <name type="scientific">Anaerobacillus alkaliphilus</name>
    <dbReference type="NCBI Taxonomy" id="1548597"/>
    <lineage>
        <taxon>Bacteria</taxon>
        <taxon>Bacillati</taxon>
        <taxon>Bacillota</taxon>
        <taxon>Bacilli</taxon>
        <taxon>Bacillales</taxon>
        <taxon>Bacillaceae</taxon>
        <taxon>Anaerobacillus</taxon>
    </lineage>
</organism>
<proteinExistence type="predicted"/>
<protein>
    <submittedName>
        <fullName evidence="3">CPBP family intramembrane metalloprotease</fullName>
    </submittedName>
</protein>
<feature type="transmembrane region" description="Helical" evidence="1">
    <location>
        <begin position="94"/>
        <end position="111"/>
    </location>
</feature>
<sequence>MKQSELIKKMTDKEILVNLYITQLFMVLLAFILAWFMFESWSDLFQLFKWDPFSIFILGGGSALIIILFELILEKVLPKGMLDDGGINERVFQNRSVAHIFLLSIFIAFSEELLFRGVLQTHFGIISASVLFAIIHVRYLNKIVLFTITVGLSFYLGWLYMITENLLVPIFTHFTIDFVLGCILSCRKKENRV</sequence>
<evidence type="ECO:0000313" key="3">
    <source>
        <dbReference type="EMBL" id="RXJ03903.1"/>
    </source>
</evidence>
<dbReference type="Proteomes" id="UP000290649">
    <property type="component" value="Unassembled WGS sequence"/>
</dbReference>
<feature type="transmembrane region" description="Helical" evidence="1">
    <location>
        <begin position="117"/>
        <end position="136"/>
    </location>
</feature>
<gene>
    <name evidence="3" type="ORF">DS745_00480</name>
</gene>
<dbReference type="EMBL" id="QOUX01000001">
    <property type="protein sequence ID" value="RXJ03903.1"/>
    <property type="molecule type" value="Genomic_DNA"/>
</dbReference>
<dbReference type="GO" id="GO:0006508">
    <property type="term" value="P:proteolysis"/>
    <property type="evidence" value="ECO:0007669"/>
    <property type="project" value="UniProtKB-KW"/>
</dbReference>
<comment type="caution">
    <text evidence="3">The sequence shown here is derived from an EMBL/GenBank/DDBJ whole genome shotgun (WGS) entry which is preliminary data.</text>
</comment>
<dbReference type="GO" id="GO:0080120">
    <property type="term" value="P:CAAX-box protein maturation"/>
    <property type="evidence" value="ECO:0007669"/>
    <property type="project" value="UniProtKB-ARBA"/>
</dbReference>
<feature type="domain" description="CAAX prenyl protease 2/Lysostaphin resistance protein A-like" evidence="2">
    <location>
        <begin position="96"/>
        <end position="179"/>
    </location>
</feature>
<feature type="transmembrane region" description="Helical" evidence="1">
    <location>
        <begin position="143"/>
        <end position="160"/>
    </location>
</feature>
<feature type="transmembrane region" description="Helical" evidence="1">
    <location>
        <begin position="53"/>
        <end position="73"/>
    </location>
</feature>
<dbReference type="GO" id="GO:0008237">
    <property type="term" value="F:metallopeptidase activity"/>
    <property type="evidence" value="ECO:0007669"/>
    <property type="project" value="UniProtKB-KW"/>
</dbReference>
<reference evidence="3 4" key="1">
    <citation type="journal article" date="2019" name="Int. J. Syst. Evol. Microbiol.">
        <title>Anaerobacillus alkaliphilus sp. nov., a novel alkaliphilic and moderately halophilic bacterium.</title>
        <authorList>
            <person name="Borsodi A.K."/>
            <person name="Aszalos J.M."/>
            <person name="Bihari P."/>
            <person name="Nagy I."/>
            <person name="Schumann P."/>
            <person name="Sproer C."/>
            <person name="Kovacs A.L."/>
            <person name="Boka K."/>
            <person name="Dobosy P."/>
            <person name="Ovari M."/>
            <person name="Szili-Kovacs T."/>
            <person name="Toth E."/>
        </authorList>
    </citation>
    <scope>NUCLEOTIDE SEQUENCE [LARGE SCALE GENOMIC DNA]</scope>
    <source>
        <strain evidence="3 4">B16-10</strain>
    </source>
</reference>
<dbReference type="Pfam" id="PF02517">
    <property type="entry name" value="Rce1-like"/>
    <property type="match status" value="1"/>
</dbReference>
<keyword evidence="1" id="KW-0472">Membrane</keyword>
<name>A0A4Q0VW24_9BACI</name>
<evidence type="ECO:0000256" key="1">
    <source>
        <dbReference type="SAM" id="Phobius"/>
    </source>
</evidence>
<keyword evidence="3" id="KW-0378">Hydrolase</keyword>
<feature type="transmembrane region" description="Helical" evidence="1">
    <location>
        <begin position="15"/>
        <end position="38"/>
    </location>
</feature>
<dbReference type="InterPro" id="IPR003675">
    <property type="entry name" value="Rce1/LyrA-like_dom"/>
</dbReference>
<dbReference type="AlphaFoldDB" id="A0A4Q0VW24"/>
<evidence type="ECO:0000259" key="2">
    <source>
        <dbReference type="Pfam" id="PF02517"/>
    </source>
</evidence>
<keyword evidence="3" id="KW-0482">Metalloprotease</keyword>